<proteinExistence type="predicted"/>
<sequence>MSVNVLFLGEIVGRPGIQCLKKGLSGLKKRLDVDLCIANGEGTTNGFGIGAAHSVQLSKLGVDLITGGEKFYYKVDFVEFFPKCSFALRPANYPPSAPGKTYRILDVKGHRVAVTNMISSSGFSRIGCSNPFTTCDHLIRKLEEDADIVLVQFHSATTAECATMGHYLAGRVAAVIGTHNKVQSADATILDGGTAFISDNGRVGSDMSVGGLKVDIELKKFLTGVPVRSWETWDDGQIQGVLVKIDEESGKAVSITPIRERVAIEKPEVKA</sequence>
<dbReference type="Gene3D" id="3.60.21.10">
    <property type="match status" value="1"/>
</dbReference>
<protein>
    <submittedName>
        <fullName evidence="1">YmdB family metallophosphoesterase</fullName>
    </submittedName>
</protein>
<dbReference type="InterPro" id="IPR029052">
    <property type="entry name" value="Metallo-depent_PP-like"/>
</dbReference>
<dbReference type="GO" id="GO:0004113">
    <property type="term" value="F:2',3'-cyclic-nucleotide 3'-phosphodiesterase activity"/>
    <property type="evidence" value="ECO:0007669"/>
    <property type="project" value="TreeGrafter"/>
</dbReference>
<dbReference type="PANTHER" id="PTHR36303">
    <property type="entry name" value="2',3'-CYCLIC-NUCLEOTIDE 2'-PHOSPHODIESTERASE"/>
    <property type="match status" value="1"/>
</dbReference>
<evidence type="ECO:0000313" key="1">
    <source>
        <dbReference type="EMBL" id="MBO8443236.1"/>
    </source>
</evidence>
<dbReference type="EMBL" id="JADIMU010000036">
    <property type="protein sequence ID" value="MBO8443236.1"/>
    <property type="molecule type" value="Genomic_DNA"/>
</dbReference>
<reference evidence="1" key="1">
    <citation type="submission" date="2020-10" db="EMBL/GenBank/DDBJ databases">
        <authorList>
            <person name="Gilroy R."/>
        </authorList>
    </citation>
    <scope>NUCLEOTIDE SEQUENCE</scope>
    <source>
        <strain evidence="1">11167</strain>
    </source>
</reference>
<accession>A0A9D9H9F5</accession>
<dbReference type="Proteomes" id="UP000823633">
    <property type="component" value="Unassembled WGS sequence"/>
</dbReference>
<dbReference type="PANTHER" id="PTHR36303:SF1">
    <property type="entry name" value="2',3'-CYCLIC-NUCLEOTIDE 2'-PHOSPHODIESTERASE"/>
    <property type="match status" value="1"/>
</dbReference>
<comment type="caution">
    <text evidence="1">The sequence shown here is derived from an EMBL/GenBank/DDBJ whole genome shotgun (WGS) entry which is preliminary data.</text>
</comment>
<evidence type="ECO:0000313" key="2">
    <source>
        <dbReference type="Proteomes" id="UP000823633"/>
    </source>
</evidence>
<dbReference type="InterPro" id="IPR005235">
    <property type="entry name" value="YmdB-like"/>
</dbReference>
<name>A0A9D9H9F5_9SPIR</name>
<reference evidence="1" key="2">
    <citation type="journal article" date="2021" name="PeerJ">
        <title>Extensive microbial diversity within the chicken gut microbiome revealed by metagenomics and culture.</title>
        <authorList>
            <person name="Gilroy R."/>
            <person name="Ravi A."/>
            <person name="Getino M."/>
            <person name="Pursley I."/>
            <person name="Horton D.L."/>
            <person name="Alikhan N.F."/>
            <person name="Baker D."/>
            <person name="Gharbi K."/>
            <person name="Hall N."/>
            <person name="Watson M."/>
            <person name="Adriaenssens E.M."/>
            <person name="Foster-Nyarko E."/>
            <person name="Jarju S."/>
            <person name="Secka A."/>
            <person name="Antonio M."/>
            <person name="Oren A."/>
            <person name="Chaudhuri R.R."/>
            <person name="La Ragione R."/>
            <person name="Hildebrand F."/>
            <person name="Pallen M.J."/>
        </authorList>
    </citation>
    <scope>NUCLEOTIDE SEQUENCE</scope>
    <source>
        <strain evidence="1">11167</strain>
    </source>
</reference>
<dbReference type="Pfam" id="PF13277">
    <property type="entry name" value="YmdB"/>
    <property type="match status" value="1"/>
</dbReference>
<gene>
    <name evidence="1" type="ORF">IAC42_05695</name>
</gene>
<dbReference type="SUPFAM" id="SSF56300">
    <property type="entry name" value="Metallo-dependent phosphatases"/>
    <property type="match status" value="1"/>
</dbReference>
<organism evidence="1 2">
    <name type="scientific">Candidatus Aphodenecus pullistercoris</name>
    <dbReference type="NCBI Taxonomy" id="2840669"/>
    <lineage>
        <taxon>Bacteria</taxon>
        <taxon>Pseudomonadati</taxon>
        <taxon>Spirochaetota</taxon>
        <taxon>Spirochaetia</taxon>
        <taxon>Spirochaetales</taxon>
        <taxon>Candidatus Aphodenecus</taxon>
    </lineage>
</organism>
<dbReference type="AlphaFoldDB" id="A0A9D9H9F5"/>
<dbReference type="PIRSF" id="PIRSF004789">
    <property type="entry name" value="DR1281"/>
    <property type="match status" value="1"/>
</dbReference>